<keyword evidence="3" id="KW-0285">Flavoprotein</keyword>
<dbReference type="InterPro" id="IPR012951">
    <property type="entry name" value="BBE"/>
</dbReference>
<evidence type="ECO:0000256" key="5">
    <source>
        <dbReference type="ARBA" id="ARBA00023002"/>
    </source>
</evidence>
<dbReference type="PROSITE" id="PS51387">
    <property type="entry name" value="FAD_PCMH"/>
    <property type="match status" value="1"/>
</dbReference>
<evidence type="ECO:0000256" key="3">
    <source>
        <dbReference type="ARBA" id="ARBA00022630"/>
    </source>
</evidence>
<sequence length="466" mass="50456">MSDSDYTTFKARFKGDLVTPDDANYTQAIARWAVNAQRRAKVVAFVKDAGDIALAIRHARANALPIAIRGGGHSPAGASSSEGGLVIDLSRYINGARVDVEKRVVYVGGGALWDIVDKEAMKHGLAAVAGTVNHTGVGGLTLGGGYGWLCSKHGLVIDNLVKATVVTADGSVLTASDTENPDLFFAIRGGGSNFGVVTEFVFKLHPQRATIYSGFLIFPPSALEKLVQVTIDWWAKAGENEAMLQMLGLGPDGNPAVHLIPFYNGTEAEGRSNFKPFIDIGPVADSTKEMPYEEINTLVNPLAFHGQGIYMKGSAHREPNYQSIAKAYEIVEQVSSPEFKMNIIFEYFPLGKITSVPPGTTAFRRDPTPAALVIGFWQENTEANTERARALAHELSRIVTGDQTGVTATQKMGYSNYDAEAVTGEKEAVPDKAKAVFVENYPRLQAIKKRYDPENVFNKWFPITPA</sequence>
<dbReference type="InterPro" id="IPR016166">
    <property type="entry name" value="FAD-bd_PCMH"/>
</dbReference>
<dbReference type="GO" id="GO:0071949">
    <property type="term" value="F:FAD binding"/>
    <property type="evidence" value="ECO:0007669"/>
    <property type="project" value="InterPro"/>
</dbReference>
<dbReference type="AlphaFoldDB" id="A0A8H5H813"/>
<dbReference type="Pfam" id="PF08031">
    <property type="entry name" value="BBE"/>
    <property type="match status" value="1"/>
</dbReference>
<dbReference type="PANTHER" id="PTHR42973:SF39">
    <property type="entry name" value="FAD-BINDING PCMH-TYPE DOMAIN-CONTAINING PROTEIN"/>
    <property type="match status" value="1"/>
</dbReference>
<dbReference type="InterPro" id="IPR016169">
    <property type="entry name" value="FAD-bd_PCMH_sub2"/>
</dbReference>
<dbReference type="InterPro" id="IPR036318">
    <property type="entry name" value="FAD-bd_PCMH-like_sf"/>
</dbReference>
<dbReference type="Proteomes" id="UP000565441">
    <property type="component" value="Unassembled WGS sequence"/>
</dbReference>
<comment type="similarity">
    <text evidence="2">Belongs to the oxygen-dependent FAD-linked oxidoreductase family.</text>
</comment>
<keyword evidence="4" id="KW-0274">FAD</keyword>
<organism evidence="7 8">
    <name type="scientific">Tricholomella constricta</name>
    <dbReference type="NCBI Taxonomy" id="117010"/>
    <lineage>
        <taxon>Eukaryota</taxon>
        <taxon>Fungi</taxon>
        <taxon>Dikarya</taxon>
        <taxon>Basidiomycota</taxon>
        <taxon>Agaricomycotina</taxon>
        <taxon>Agaricomycetes</taxon>
        <taxon>Agaricomycetidae</taxon>
        <taxon>Agaricales</taxon>
        <taxon>Tricholomatineae</taxon>
        <taxon>Lyophyllaceae</taxon>
        <taxon>Tricholomella</taxon>
    </lineage>
</organism>
<comment type="cofactor">
    <cofactor evidence="1">
        <name>FAD</name>
        <dbReference type="ChEBI" id="CHEBI:57692"/>
    </cofactor>
</comment>
<accession>A0A8H5H813</accession>
<dbReference type="OrthoDB" id="415825at2759"/>
<dbReference type="SUPFAM" id="SSF56176">
    <property type="entry name" value="FAD-binding/transporter-associated domain-like"/>
    <property type="match status" value="1"/>
</dbReference>
<gene>
    <name evidence="7" type="ORF">D9615_007138</name>
</gene>
<dbReference type="Pfam" id="PF01565">
    <property type="entry name" value="FAD_binding_4"/>
    <property type="match status" value="1"/>
</dbReference>
<dbReference type="Gene3D" id="3.40.462.20">
    <property type="match status" value="1"/>
</dbReference>
<feature type="domain" description="FAD-binding PCMH-type" evidence="6">
    <location>
        <begin position="35"/>
        <end position="207"/>
    </location>
</feature>
<comment type="caution">
    <text evidence="7">The sequence shown here is derived from an EMBL/GenBank/DDBJ whole genome shotgun (WGS) entry which is preliminary data.</text>
</comment>
<evidence type="ECO:0000259" key="6">
    <source>
        <dbReference type="PROSITE" id="PS51387"/>
    </source>
</evidence>
<name>A0A8H5H813_9AGAR</name>
<dbReference type="InterPro" id="IPR016167">
    <property type="entry name" value="FAD-bd_PCMH_sub1"/>
</dbReference>
<protein>
    <recommendedName>
        <fullName evidence="6">FAD-binding PCMH-type domain-containing protein</fullName>
    </recommendedName>
</protein>
<reference evidence="7 8" key="1">
    <citation type="journal article" date="2020" name="ISME J.">
        <title>Uncovering the hidden diversity of litter-decomposition mechanisms in mushroom-forming fungi.</title>
        <authorList>
            <person name="Floudas D."/>
            <person name="Bentzer J."/>
            <person name="Ahren D."/>
            <person name="Johansson T."/>
            <person name="Persson P."/>
            <person name="Tunlid A."/>
        </authorList>
    </citation>
    <scope>NUCLEOTIDE SEQUENCE [LARGE SCALE GENOMIC DNA]</scope>
    <source>
        <strain evidence="7 8">CBS 661.87</strain>
    </source>
</reference>
<dbReference type="PANTHER" id="PTHR42973">
    <property type="entry name" value="BINDING OXIDOREDUCTASE, PUTATIVE (AFU_ORTHOLOGUE AFUA_1G17690)-RELATED"/>
    <property type="match status" value="1"/>
</dbReference>
<evidence type="ECO:0000256" key="1">
    <source>
        <dbReference type="ARBA" id="ARBA00001974"/>
    </source>
</evidence>
<dbReference type="InterPro" id="IPR050416">
    <property type="entry name" value="FAD-linked_Oxidoreductase"/>
</dbReference>
<dbReference type="Gene3D" id="3.30.465.10">
    <property type="match status" value="1"/>
</dbReference>
<dbReference type="Gene3D" id="3.30.43.10">
    <property type="entry name" value="Uridine Diphospho-n-acetylenolpyruvylglucosamine Reductase, domain 2"/>
    <property type="match status" value="1"/>
</dbReference>
<dbReference type="GO" id="GO:0016491">
    <property type="term" value="F:oxidoreductase activity"/>
    <property type="evidence" value="ECO:0007669"/>
    <property type="project" value="UniProtKB-KW"/>
</dbReference>
<proteinExistence type="inferred from homology"/>
<keyword evidence="5" id="KW-0560">Oxidoreductase</keyword>
<evidence type="ECO:0000256" key="2">
    <source>
        <dbReference type="ARBA" id="ARBA00005466"/>
    </source>
</evidence>
<dbReference type="InterPro" id="IPR006094">
    <property type="entry name" value="Oxid_FAD_bind_N"/>
</dbReference>
<evidence type="ECO:0000256" key="4">
    <source>
        <dbReference type="ARBA" id="ARBA00022827"/>
    </source>
</evidence>
<evidence type="ECO:0000313" key="7">
    <source>
        <dbReference type="EMBL" id="KAF5378483.1"/>
    </source>
</evidence>
<evidence type="ECO:0000313" key="8">
    <source>
        <dbReference type="Proteomes" id="UP000565441"/>
    </source>
</evidence>
<dbReference type="EMBL" id="JAACJP010000019">
    <property type="protein sequence ID" value="KAF5378483.1"/>
    <property type="molecule type" value="Genomic_DNA"/>
</dbReference>
<keyword evidence="8" id="KW-1185">Reference proteome</keyword>